<dbReference type="InterPro" id="IPR006577">
    <property type="entry name" value="UAS"/>
</dbReference>
<feature type="domain" description="UAS" evidence="2">
    <location>
        <begin position="209"/>
        <end position="334"/>
    </location>
</feature>
<feature type="coiled-coil region" evidence="1">
    <location>
        <begin position="383"/>
        <end position="414"/>
    </location>
</feature>
<dbReference type="Proteomes" id="UP001146793">
    <property type="component" value="Unassembled WGS sequence"/>
</dbReference>
<dbReference type="SMART" id="SM00594">
    <property type="entry name" value="UAS"/>
    <property type="match status" value="1"/>
</dbReference>
<reference evidence="3" key="1">
    <citation type="submission" date="2022-08" db="EMBL/GenBank/DDBJ databases">
        <title>Novel sulphate-reducing endosymbionts in the free-living metamonad Anaeramoeba.</title>
        <authorList>
            <person name="Jerlstrom-Hultqvist J."/>
            <person name="Cepicka I."/>
            <person name="Gallot-Lavallee L."/>
            <person name="Salas-Leiva D."/>
            <person name="Curtis B.A."/>
            <person name="Zahonova K."/>
            <person name="Pipaliya S."/>
            <person name="Dacks J."/>
            <person name="Roger A.J."/>
        </authorList>
    </citation>
    <scope>NUCLEOTIDE SEQUENCE</scope>
    <source>
        <strain evidence="3">Busselton2</strain>
    </source>
</reference>
<proteinExistence type="predicted"/>
<feature type="coiled-coil region" evidence="1">
    <location>
        <begin position="71"/>
        <end position="126"/>
    </location>
</feature>
<evidence type="ECO:0000313" key="3">
    <source>
        <dbReference type="EMBL" id="KAJ3443160.1"/>
    </source>
</evidence>
<accession>A0AAV7ZRS3</accession>
<dbReference type="PANTHER" id="PTHR23322">
    <property type="entry name" value="FAS-ASSOCIATED PROTEIN"/>
    <property type="match status" value="1"/>
</dbReference>
<dbReference type="InterPro" id="IPR050730">
    <property type="entry name" value="UBX_domain-protein"/>
</dbReference>
<dbReference type="SUPFAM" id="SSF52833">
    <property type="entry name" value="Thioredoxin-like"/>
    <property type="match status" value="1"/>
</dbReference>
<name>A0AAV7ZRS3_9EUKA</name>
<evidence type="ECO:0000313" key="4">
    <source>
        <dbReference type="Proteomes" id="UP001146793"/>
    </source>
</evidence>
<dbReference type="Gene3D" id="3.40.30.10">
    <property type="entry name" value="Glutaredoxin"/>
    <property type="match status" value="1"/>
</dbReference>
<evidence type="ECO:0000259" key="2">
    <source>
        <dbReference type="SMART" id="SM00594"/>
    </source>
</evidence>
<dbReference type="Gene3D" id="3.10.20.90">
    <property type="entry name" value="Phosphatidylinositol 3-kinase Catalytic Subunit, Chain A, domain 1"/>
    <property type="match status" value="2"/>
</dbReference>
<dbReference type="CDD" id="cd17039">
    <property type="entry name" value="Ubl_ubiquitin_like"/>
    <property type="match status" value="1"/>
</dbReference>
<dbReference type="SUPFAM" id="SSF54236">
    <property type="entry name" value="Ubiquitin-like"/>
    <property type="match status" value="2"/>
</dbReference>
<evidence type="ECO:0000256" key="1">
    <source>
        <dbReference type="SAM" id="Coils"/>
    </source>
</evidence>
<dbReference type="InterPro" id="IPR036249">
    <property type="entry name" value="Thioredoxin-like_sf"/>
</dbReference>
<protein>
    <submittedName>
        <fullName evidence="3">Fas-associated factor</fullName>
    </submittedName>
</protein>
<dbReference type="EMBL" id="JANTQA010000023">
    <property type="protein sequence ID" value="KAJ3443160.1"/>
    <property type="molecule type" value="Genomic_DNA"/>
</dbReference>
<dbReference type="PANTHER" id="PTHR23322:SF93">
    <property type="entry name" value="UBX DOMAIN-CONTAINING PROTEIN 8"/>
    <property type="match status" value="1"/>
</dbReference>
<dbReference type="AlphaFoldDB" id="A0AAV7ZRS3"/>
<dbReference type="InterPro" id="IPR029071">
    <property type="entry name" value="Ubiquitin-like_domsf"/>
</dbReference>
<organism evidence="3 4">
    <name type="scientific">Anaeramoeba flamelloides</name>
    <dbReference type="NCBI Taxonomy" id="1746091"/>
    <lineage>
        <taxon>Eukaryota</taxon>
        <taxon>Metamonada</taxon>
        <taxon>Anaeramoebidae</taxon>
        <taxon>Anaeramoeba</taxon>
    </lineage>
</organism>
<dbReference type="GO" id="GO:0043130">
    <property type="term" value="F:ubiquitin binding"/>
    <property type="evidence" value="ECO:0007669"/>
    <property type="project" value="TreeGrafter"/>
</dbReference>
<keyword evidence="1" id="KW-0175">Coiled coil</keyword>
<gene>
    <name evidence="3" type="ORF">M0812_08992</name>
</gene>
<sequence>MQQQQINLEWGNGQFKTLRFSKDNTIFNVKSRIMDVTSIPLDKQELIGLNSNSDYLPLYCLDLNNPQTVLLIQSNEQEEEQEQEQEQEKIQGIEIEKEYEEEIIEIESEEESEEDHKREIIKLKKSDSEIAKELQEHFWRENMKTSPIKRYHQTHEQPYGRKWFKNTNNRWVEKRNEIKQQPTQERITYDSLMPLIPPSMTFNSERNKQFNSIANEKQLPAIEENGISALCSKAKRECRPILLYFHSFKQEPKLHEDFVQETLSNPEVAKIINQNYLLFVSDVDQKEKQFEELKTKLNIKSSPALLILSNSTLKAVLDIIQGDIKIDDLIFKLFEKSELFMELNYKNNSKPKLQKSLSVIERENQDLEFEKFLQIDKEKQERLELEKILFSEKEKEIERLKTEKQNMLKKLSSQLPSEPKLNEFNKNSLCRIKCRTKNQNIMRNFDINCKLNQVFTWVLVSENDIFNFELIQSFPKKRVFCSSNITTTNKSLKSLNITKQVLFDIRIIDMGDENEDELLIN</sequence>
<comment type="caution">
    <text evidence="3">The sequence shown here is derived from an EMBL/GenBank/DDBJ whole genome shotgun (WGS) entry which is preliminary data.</text>
</comment>